<dbReference type="PATRIC" id="fig|411475.3.peg.3207"/>
<sequence>MSHVGSLPLLSQVLCREAPASGRGNFAPAIFIRKWPHVLHVHVGAALVAARRRGQAPPLHHSCKNGSVAARPSYVRAI</sequence>
<dbReference type="EMBL" id="AGCK01000300">
    <property type="protein sequence ID" value="EHM39762.1"/>
    <property type="molecule type" value="Genomic_DNA"/>
</dbReference>
<evidence type="ECO:0000313" key="2">
    <source>
        <dbReference type="Proteomes" id="UP000004459"/>
    </source>
</evidence>
<accession>G9YVZ5</accession>
<reference evidence="1 2" key="1">
    <citation type="submission" date="2011-08" db="EMBL/GenBank/DDBJ databases">
        <authorList>
            <person name="Weinstock G."/>
            <person name="Sodergren E."/>
            <person name="Clifton S."/>
            <person name="Fulton L."/>
            <person name="Fulton B."/>
            <person name="Courtney L."/>
            <person name="Fronick C."/>
            <person name="Harrison M."/>
            <person name="Strong C."/>
            <person name="Farmer C."/>
            <person name="Delahaunty K."/>
            <person name="Markovic C."/>
            <person name="Hall O."/>
            <person name="Minx P."/>
            <person name="Tomlinson C."/>
            <person name="Mitreva M."/>
            <person name="Hou S."/>
            <person name="Chen J."/>
            <person name="Wollam A."/>
            <person name="Pepin K.H."/>
            <person name="Johnson M."/>
            <person name="Bhonagiri V."/>
            <person name="Zhang X."/>
            <person name="Suruliraj S."/>
            <person name="Warren W."/>
            <person name="Chinwalla A."/>
            <person name="Mardis E.R."/>
            <person name="Wilson R.K."/>
        </authorList>
    </citation>
    <scope>NUCLEOTIDE SEQUENCE [LARGE SCALE GENOMIC DNA]</scope>
    <source>
        <strain evidence="1 2">ATCC 29863</strain>
    </source>
</reference>
<comment type="caution">
    <text evidence="1">The sequence shown here is derived from an EMBL/GenBank/DDBJ whole genome shotgun (WGS) entry which is preliminary data.</text>
</comment>
<protein>
    <submittedName>
        <fullName evidence="1">Uncharacterized protein</fullName>
    </submittedName>
</protein>
<name>G9YVZ5_FLAPL</name>
<dbReference type="HOGENOM" id="CLU_2616823_0_0_9"/>
<proteinExistence type="predicted"/>
<dbReference type="Proteomes" id="UP000004459">
    <property type="component" value="Unassembled WGS sequence"/>
</dbReference>
<evidence type="ECO:0000313" key="1">
    <source>
        <dbReference type="EMBL" id="EHM39762.1"/>
    </source>
</evidence>
<dbReference type="AlphaFoldDB" id="G9YVZ5"/>
<organism evidence="1 2">
    <name type="scientific">Flavonifractor plautii ATCC 29863</name>
    <dbReference type="NCBI Taxonomy" id="411475"/>
    <lineage>
        <taxon>Bacteria</taxon>
        <taxon>Bacillati</taxon>
        <taxon>Bacillota</taxon>
        <taxon>Clostridia</taxon>
        <taxon>Eubacteriales</taxon>
        <taxon>Oscillospiraceae</taxon>
        <taxon>Flavonifractor</taxon>
    </lineage>
</organism>
<gene>
    <name evidence="1" type="ORF">HMPREF0372_03710</name>
</gene>